<dbReference type="Proteomes" id="UP001179121">
    <property type="component" value="Chromosome"/>
</dbReference>
<reference evidence="2" key="1">
    <citation type="submission" date="2022-10" db="EMBL/GenBank/DDBJ databases">
        <authorList>
            <person name="Koch H."/>
        </authorList>
    </citation>
    <scope>NUCLEOTIDE SEQUENCE</scope>
    <source>
        <strain evidence="2">DNF</strain>
    </source>
</reference>
<organism evidence="2 3">
    <name type="scientific">Nitrospira tepida</name>
    <dbReference type="NCBI Taxonomy" id="2973512"/>
    <lineage>
        <taxon>Bacteria</taxon>
        <taxon>Pseudomonadati</taxon>
        <taxon>Nitrospirota</taxon>
        <taxon>Nitrospiria</taxon>
        <taxon>Nitrospirales</taxon>
        <taxon>Nitrospiraceae</taxon>
        <taxon>Nitrospira</taxon>
    </lineage>
</organism>
<dbReference type="KEGG" id="nti:DNFV4_01702"/>
<feature type="region of interest" description="Disordered" evidence="1">
    <location>
        <begin position="250"/>
        <end position="282"/>
    </location>
</feature>
<name>A0AA86MYA6_9BACT</name>
<keyword evidence="3" id="KW-1185">Reference proteome</keyword>
<dbReference type="AlphaFoldDB" id="A0AA86MYA6"/>
<evidence type="ECO:0000313" key="3">
    <source>
        <dbReference type="Proteomes" id="UP001179121"/>
    </source>
</evidence>
<feature type="compositionally biased region" description="Pro residues" evidence="1">
    <location>
        <begin position="254"/>
        <end position="263"/>
    </location>
</feature>
<sequence length="339" mass="36039">MKAPEVSPPVRSSSASRLILLLLVSLIVHLSGCGLFSPKRTLLYDGPRGSILLETVPQRGSTAGFRSVTGLQASHPIILESSVILASLRGLSIRPDSATVSASNGSIRVSPVLSYEDAQFLAPLISTALSAATADQYVIFRVRSSPGSSETDHRAGTGVDSGLSQMPSIEQKETAGALYVRGRALHIILTKYRGRPDATRALDSSPADSKDLAGRTLLFTPASALRTDLSRREVLPLPAELPSVSVDYQALPRTPEPPAPAPAPTAGAPESHLAPPAASTAEEVRELKELVVKKDLELERLRDEINRLKQDLKDLAAQQRGTAGSHKQPPRTTPSTPKP</sequence>
<evidence type="ECO:0000313" key="2">
    <source>
        <dbReference type="EMBL" id="CAI4031275.1"/>
    </source>
</evidence>
<feature type="region of interest" description="Disordered" evidence="1">
    <location>
        <begin position="145"/>
        <end position="164"/>
    </location>
</feature>
<gene>
    <name evidence="2" type="ORF">DNFV4_01702</name>
</gene>
<dbReference type="EMBL" id="OX365700">
    <property type="protein sequence ID" value="CAI4031275.1"/>
    <property type="molecule type" value="Genomic_DNA"/>
</dbReference>
<accession>A0AA86MYA6</accession>
<proteinExistence type="predicted"/>
<feature type="region of interest" description="Disordered" evidence="1">
    <location>
        <begin position="312"/>
        <end position="339"/>
    </location>
</feature>
<evidence type="ECO:0000256" key="1">
    <source>
        <dbReference type="SAM" id="MobiDB-lite"/>
    </source>
</evidence>
<protein>
    <submittedName>
        <fullName evidence="2">Uncharacterized protein</fullName>
    </submittedName>
</protein>